<dbReference type="Gene3D" id="1.10.10.10">
    <property type="entry name" value="Winged helix-like DNA-binding domain superfamily/Winged helix DNA-binding domain"/>
    <property type="match status" value="1"/>
</dbReference>
<evidence type="ECO:0000313" key="5">
    <source>
        <dbReference type="EMBL" id="RAX37921.1"/>
    </source>
</evidence>
<dbReference type="SMART" id="SM00418">
    <property type="entry name" value="HTH_ARSR"/>
    <property type="match status" value="1"/>
</dbReference>
<keyword evidence="1" id="KW-0805">Transcription regulation</keyword>
<evidence type="ECO:0000256" key="3">
    <source>
        <dbReference type="ARBA" id="ARBA00023163"/>
    </source>
</evidence>
<sequence length="72" mass="7914">MLGSSKRLQICVLLSRGECDVNSLAPEIGLSQSALSQHLGRLHRAGLVSVRKQAQFISINAIMPPSSRFWRP</sequence>
<accession>A0A329Y270</accession>
<feature type="domain" description="HTH arsR-type" evidence="4">
    <location>
        <begin position="1"/>
        <end position="72"/>
    </location>
</feature>
<dbReference type="NCBIfam" id="NF033788">
    <property type="entry name" value="HTH_metalloreg"/>
    <property type="match status" value="1"/>
</dbReference>
<keyword evidence="3" id="KW-0804">Transcription</keyword>
<dbReference type="Proteomes" id="UP000251205">
    <property type="component" value="Unassembled WGS sequence"/>
</dbReference>
<dbReference type="InterPro" id="IPR001845">
    <property type="entry name" value="HTH_ArsR_DNA-bd_dom"/>
</dbReference>
<name>A0A329Y270_RHITR</name>
<dbReference type="GO" id="GO:0003677">
    <property type="term" value="F:DNA binding"/>
    <property type="evidence" value="ECO:0007669"/>
    <property type="project" value="UniProtKB-KW"/>
</dbReference>
<dbReference type="Pfam" id="PF01022">
    <property type="entry name" value="HTH_5"/>
    <property type="match status" value="1"/>
</dbReference>
<dbReference type="InterPro" id="IPR036390">
    <property type="entry name" value="WH_DNA-bd_sf"/>
</dbReference>
<dbReference type="InterPro" id="IPR036388">
    <property type="entry name" value="WH-like_DNA-bd_sf"/>
</dbReference>
<dbReference type="CDD" id="cd00090">
    <property type="entry name" value="HTH_ARSR"/>
    <property type="match status" value="1"/>
</dbReference>
<dbReference type="PANTHER" id="PTHR33154:SF28">
    <property type="entry name" value="HTH-TYPE TRANSCRIPTIONAL REGULATOR YGAV-RELATED"/>
    <property type="match status" value="1"/>
</dbReference>
<comment type="caution">
    <text evidence="5">The sequence shown here is derived from an EMBL/GenBank/DDBJ whole genome shotgun (WGS) entry which is preliminary data.</text>
</comment>
<dbReference type="EMBL" id="QMKK01000056">
    <property type="protein sequence ID" value="RAX37921.1"/>
    <property type="molecule type" value="Genomic_DNA"/>
</dbReference>
<dbReference type="RefSeq" id="WP_432422046.1">
    <property type="nucleotide sequence ID" value="NZ_QMKK01000056.1"/>
</dbReference>
<dbReference type="PROSITE" id="PS50987">
    <property type="entry name" value="HTH_ARSR_2"/>
    <property type="match status" value="1"/>
</dbReference>
<protein>
    <recommendedName>
        <fullName evidence="4">HTH arsR-type domain-containing protein</fullName>
    </recommendedName>
</protein>
<proteinExistence type="predicted"/>
<reference evidence="5 6" key="1">
    <citation type="submission" date="2018-06" db="EMBL/GenBank/DDBJ databases">
        <title>Whole Genome Sequence of an efficient microsymbiont, Rhizobium tropici.</title>
        <authorList>
            <person name="Srinivasan R."/>
            <person name="Singh H.V."/>
            <person name="Srivastava R."/>
            <person name="Kumari B."/>
            <person name="Radhakrishna A."/>
        </authorList>
    </citation>
    <scope>NUCLEOTIDE SEQUENCE [LARGE SCALE GENOMIC DNA]</scope>
    <source>
        <strain evidence="5 6">IGFRI Rhizo-19</strain>
    </source>
</reference>
<keyword evidence="2" id="KW-0238">DNA-binding</keyword>
<dbReference type="PANTHER" id="PTHR33154">
    <property type="entry name" value="TRANSCRIPTIONAL REGULATOR, ARSR FAMILY"/>
    <property type="match status" value="1"/>
</dbReference>
<dbReference type="GO" id="GO:0003700">
    <property type="term" value="F:DNA-binding transcription factor activity"/>
    <property type="evidence" value="ECO:0007669"/>
    <property type="project" value="InterPro"/>
</dbReference>
<evidence type="ECO:0000256" key="2">
    <source>
        <dbReference type="ARBA" id="ARBA00023125"/>
    </source>
</evidence>
<dbReference type="InterPro" id="IPR051081">
    <property type="entry name" value="HTH_MetalResp_TranReg"/>
</dbReference>
<evidence type="ECO:0000256" key="1">
    <source>
        <dbReference type="ARBA" id="ARBA00023015"/>
    </source>
</evidence>
<gene>
    <name evidence="5" type="ORF">DQ393_30040</name>
</gene>
<evidence type="ECO:0000259" key="4">
    <source>
        <dbReference type="PROSITE" id="PS50987"/>
    </source>
</evidence>
<dbReference type="AlphaFoldDB" id="A0A329Y270"/>
<dbReference type="InterPro" id="IPR011991">
    <property type="entry name" value="ArsR-like_HTH"/>
</dbReference>
<dbReference type="SUPFAM" id="SSF46785">
    <property type="entry name" value="Winged helix' DNA-binding domain"/>
    <property type="match status" value="1"/>
</dbReference>
<organism evidence="5 6">
    <name type="scientific">Rhizobium tropici</name>
    <dbReference type="NCBI Taxonomy" id="398"/>
    <lineage>
        <taxon>Bacteria</taxon>
        <taxon>Pseudomonadati</taxon>
        <taxon>Pseudomonadota</taxon>
        <taxon>Alphaproteobacteria</taxon>
        <taxon>Hyphomicrobiales</taxon>
        <taxon>Rhizobiaceae</taxon>
        <taxon>Rhizobium/Agrobacterium group</taxon>
        <taxon>Rhizobium</taxon>
    </lineage>
</organism>
<evidence type="ECO:0000313" key="6">
    <source>
        <dbReference type="Proteomes" id="UP000251205"/>
    </source>
</evidence>